<gene>
    <name evidence="3" type="ORF">HUK65_06410</name>
</gene>
<dbReference type="InterPro" id="IPR005069">
    <property type="entry name" value="Nucl-diP-sugar_transferase"/>
</dbReference>
<evidence type="ECO:0000313" key="4">
    <source>
        <dbReference type="Proteomes" id="UP000529417"/>
    </source>
</evidence>
<organism evidence="3 4">
    <name type="scientific">Rhabdonatronobacter sediminivivens</name>
    <dbReference type="NCBI Taxonomy" id="2743469"/>
    <lineage>
        <taxon>Bacteria</taxon>
        <taxon>Pseudomonadati</taxon>
        <taxon>Pseudomonadota</taxon>
        <taxon>Alphaproteobacteria</taxon>
        <taxon>Rhodobacterales</taxon>
        <taxon>Paracoccaceae</taxon>
        <taxon>Rhabdonatronobacter</taxon>
    </lineage>
</organism>
<name>A0A7Z0KXS0_9RHOB</name>
<dbReference type="SUPFAM" id="SSF53448">
    <property type="entry name" value="Nucleotide-diphospho-sugar transferases"/>
    <property type="match status" value="1"/>
</dbReference>
<feature type="compositionally biased region" description="Basic and acidic residues" evidence="1">
    <location>
        <begin position="254"/>
        <end position="266"/>
    </location>
</feature>
<dbReference type="Proteomes" id="UP000529417">
    <property type="component" value="Unassembled WGS sequence"/>
</dbReference>
<dbReference type="AlphaFoldDB" id="A0A7Z0KXS0"/>
<sequence>MTAPDAGVVYVARGAGYLDLAVASARTLRAQHDALPIDLYTDQPAPGGLFDQVHPLPPEGQRDKIACMARSRFDRTLFLDCDTLVLAPLADLFRLLDRFDLAVAHDVRRASRLIRQGDRYQLPYAFPQFNTGVLLYRHSSAMAAFFDAWGAAWVAQGGGRDQPAFRDLLWDSDLRYHVLAPEYNMRRLTVLDAAEPADLVPVILHSHRLLQHLRQPGAPRVQDLATLLELERAALAQEWAAHGRAVPIPAGEDPAERFRASDEGAP</sequence>
<evidence type="ECO:0000256" key="1">
    <source>
        <dbReference type="SAM" id="MobiDB-lite"/>
    </source>
</evidence>
<dbReference type="EMBL" id="JACBXS010000009">
    <property type="protein sequence ID" value="NYS24620.1"/>
    <property type="molecule type" value="Genomic_DNA"/>
</dbReference>
<evidence type="ECO:0000313" key="3">
    <source>
        <dbReference type="EMBL" id="NYS24620.1"/>
    </source>
</evidence>
<dbReference type="Pfam" id="PF03407">
    <property type="entry name" value="Nucleotid_trans"/>
    <property type="match status" value="1"/>
</dbReference>
<feature type="domain" description="Nucleotide-diphospho-sugar transferase" evidence="2">
    <location>
        <begin position="77"/>
        <end position="184"/>
    </location>
</feature>
<reference evidence="3 4" key="1">
    <citation type="journal article" date="2000" name="Arch. Microbiol.">
        <title>Rhodobaca bogoriensis gen. nov. and sp. nov., an alkaliphilic purple nonsulfur bacterium from African Rift Valley soda lakes.</title>
        <authorList>
            <person name="Milford A.D."/>
            <person name="Achenbach L.A."/>
            <person name="Jung D.O."/>
            <person name="Madigan M.T."/>
        </authorList>
    </citation>
    <scope>NUCLEOTIDE SEQUENCE [LARGE SCALE GENOMIC DNA]</scope>
    <source>
        <strain evidence="3 4">2376</strain>
    </source>
</reference>
<keyword evidence="4" id="KW-1185">Reference proteome</keyword>
<protein>
    <recommendedName>
        <fullName evidence="2">Nucleotide-diphospho-sugar transferase domain-containing protein</fullName>
    </recommendedName>
</protein>
<evidence type="ECO:0000259" key="2">
    <source>
        <dbReference type="Pfam" id="PF03407"/>
    </source>
</evidence>
<accession>A0A7Z0KXS0</accession>
<comment type="caution">
    <text evidence="3">The sequence shown here is derived from an EMBL/GenBank/DDBJ whole genome shotgun (WGS) entry which is preliminary data.</text>
</comment>
<feature type="region of interest" description="Disordered" evidence="1">
    <location>
        <begin position="246"/>
        <end position="266"/>
    </location>
</feature>
<dbReference type="Gene3D" id="3.90.550.10">
    <property type="entry name" value="Spore Coat Polysaccharide Biosynthesis Protein SpsA, Chain A"/>
    <property type="match status" value="1"/>
</dbReference>
<proteinExistence type="predicted"/>
<dbReference type="InterPro" id="IPR029044">
    <property type="entry name" value="Nucleotide-diphossugar_trans"/>
</dbReference>